<feature type="domain" description="Pirin C-terminal" evidence="4">
    <location>
        <begin position="175"/>
        <end position="272"/>
    </location>
</feature>
<reference evidence="6" key="1">
    <citation type="submission" date="2021-01" db="EMBL/GenBank/DDBJ databases">
        <title>Genome public.</title>
        <authorList>
            <person name="Liu C."/>
            <person name="Sun Q."/>
        </authorList>
    </citation>
    <scope>NUCLEOTIDE SEQUENCE [LARGE SCALE GENOMIC DNA]</scope>
    <source>
        <strain evidence="6">YIM B02556</strain>
    </source>
</reference>
<dbReference type="InterPro" id="IPR011051">
    <property type="entry name" value="RmlC_Cupin_sf"/>
</dbReference>
<dbReference type="InterPro" id="IPR012093">
    <property type="entry name" value="Pirin"/>
</dbReference>
<dbReference type="CDD" id="cd02247">
    <property type="entry name" value="cupin_pirin_C"/>
    <property type="match status" value="1"/>
</dbReference>
<accession>A0ABS1F3U2</accession>
<comment type="caution">
    <text evidence="5">The sequence shown here is derived from an EMBL/GenBank/DDBJ whole genome shotgun (WGS) entry which is preliminary data.</text>
</comment>
<keyword evidence="6" id="KW-1185">Reference proteome</keyword>
<comment type="similarity">
    <text evidence="1 2">Belongs to the pirin family.</text>
</comment>
<dbReference type="InterPro" id="IPR003829">
    <property type="entry name" value="Pirin_N_dom"/>
</dbReference>
<evidence type="ECO:0000256" key="1">
    <source>
        <dbReference type="ARBA" id="ARBA00008416"/>
    </source>
</evidence>
<evidence type="ECO:0000313" key="6">
    <source>
        <dbReference type="Proteomes" id="UP000652760"/>
    </source>
</evidence>
<dbReference type="Gene3D" id="2.60.120.10">
    <property type="entry name" value="Jelly Rolls"/>
    <property type="match status" value="2"/>
</dbReference>
<dbReference type="InterPro" id="IPR014710">
    <property type="entry name" value="RmlC-like_jellyroll"/>
</dbReference>
<proteinExistence type="inferred from homology"/>
<dbReference type="PANTHER" id="PTHR13903:SF8">
    <property type="entry name" value="PIRIN"/>
    <property type="match status" value="1"/>
</dbReference>
<dbReference type="RefSeq" id="WP_200193244.1">
    <property type="nucleotide sequence ID" value="NZ_JAENHM010000034.1"/>
</dbReference>
<evidence type="ECO:0000259" key="4">
    <source>
        <dbReference type="Pfam" id="PF05726"/>
    </source>
</evidence>
<dbReference type="PIRSF" id="PIRSF006232">
    <property type="entry name" value="Pirin"/>
    <property type="match status" value="1"/>
</dbReference>
<dbReference type="InterPro" id="IPR008778">
    <property type="entry name" value="Pirin_C_dom"/>
</dbReference>
<gene>
    <name evidence="5" type="ORF">JHL17_11690</name>
</gene>
<dbReference type="Pfam" id="PF05726">
    <property type="entry name" value="Pirin_C"/>
    <property type="match status" value="1"/>
</dbReference>
<dbReference type="SUPFAM" id="SSF51182">
    <property type="entry name" value="RmlC-like cupins"/>
    <property type="match status" value="1"/>
</dbReference>
<dbReference type="Proteomes" id="UP000652760">
    <property type="component" value="Unassembled WGS sequence"/>
</dbReference>
<dbReference type="CDD" id="cd02909">
    <property type="entry name" value="cupin_pirin_N"/>
    <property type="match status" value="1"/>
</dbReference>
<dbReference type="PANTHER" id="PTHR13903">
    <property type="entry name" value="PIRIN-RELATED"/>
    <property type="match status" value="1"/>
</dbReference>
<name>A0ABS1F3U2_9PROT</name>
<dbReference type="Pfam" id="PF02678">
    <property type="entry name" value="Pirin"/>
    <property type="match status" value="1"/>
</dbReference>
<sequence>MLELVIEQRRKSLGGFEVGRVLPFVQRRMVGPFVFFDHMGPVDFEPGLPRDVDVRPHPHIGLSTVTYLFEGEIMHRDSVGSEQPIRPGEVNWMTAGRGITHSERFEQARREGGRMHGIQAWVALPEADEETDPAFTHYGTGDLPLFDDGAVRGRLVAGEAFGAKAGVKTHSPLFYVHWDLAPGARVALPEDGWERAAYVVSGAVETEGRRVEAGRMIVFAPGHPAVLTAATQAVVMAVGGEPLGQRFIDWNFVSSSKERIEQAKADWQAGRMKLPDLDDREFIPLPEMPKPPANPMS</sequence>
<organism evidence="5 6">
    <name type="scientific">Azospirillum endophyticum</name>
    <dbReference type="NCBI Taxonomy" id="2800326"/>
    <lineage>
        <taxon>Bacteria</taxon>
        <taxon>Pseudomonadati</taxon>
        <taxon>Pseudomonadota</taxon>
        <taxon>Alphaproteobacteria</taxon>
        <taxon>Rhodospirillales</taxon>
        <taxon>Azospirillaceae</taxon>
        <taxon>Azospirillum</taxon>
    </lineage>
</organism>
<protein>
    <submittedName>
        <fullName evidence="5">Pirin family protein</fullName>
    </submittedName>
</protein>
<feature type="domain" description="Pirin N-terminal" evidence="3">
    <location>
        <begin position="17"/>
        <end position="122"/>
    </location>
</feature>
<evidence type="ECO:0000256" key="2">
    <source>
        <dbReference type="RuleBase" id="RU003457"/>
    </source>
</evidence>
<evidence type="ECO:0000259" key="3">
    <source>
        <dbReference type="Pfam" id="PF02678"/>
    </source>
</evidence>
<dbReference type="EMBL" id="JAENHM010000034">
    <property type="protein sequence ID" value="MBK1838077.1"/>
    <property type="molecule type" value="Genomic_DNA"/>
</dbReference>
<evidence type="ECO:0000313" key="5">
    <source>
        <dbReference type="EMBL" id="MBK1838077.1"/>
    </source>
</evidence>